<dbReference type="InterPro" id="IPR003593">
    <property type="entry name" value="AAA+_ATPase"/>
</dbReference>
<reference evidence="5 6" key="1">
    <citation type="submission" date="2012-05" db="EMBL/GenBank/DDBJ databases">
        <authorList>
            <person name="Harkins D.M."/>
            <person name="Madupu R."/>
            <person name="Durkin A.S."/>
            <person name="Torralba M."/>
            <person name="Methe B."/>
            <person name="Sutton G.G."/>
            <person name="Nelson K.E."/>
        </authorList>
    </citation>
    <scope>NUCLEOTIDE SEQUENCE [LARGE SCALE GENOMIC DNA]</scope>
    <source>
        <strain evidence="5 6">F0490</strain>
    </source>
</reference>
<gene>
    <name evidence="5" type="ORF">HMPREF1317_1300</name>
</gene>
<feature type="region of interest" description="Disordered" evidence="3">
    <location>
        <begin position="1"/>
        <end position="68"/>
    </location>
</feature>
<keyword evidence="1" id="KW-0547">Nucleotide-binding</keyword>
<evidence type="ECO:0000256" key="3">
    <source>
        <dbReference type="SAM" id="MobiDB-lite"/>
    </source>
</evidence>
<dbReference type="GO" id="GO:0016887">
    <property type="term" value="F:ATP hydrolysis activity"/>
    <property type="evidence" value="ECO:0007669"/>
    <property type="project" value="InterPro"/>
</dbReference>
<keyword evidence="2 5" id="KW-0067">ATP-binding</keyword>
<dbReference type="PATRIC" id="fig|1125717.3.peg.1454"/>
<dbReference type="PANTHER" id="PTHR43582">
    <property type="entry name" value="LINEARMYCIN RESISTANCE ATP-BINDING PROTEIN LNRL"/>
    <property type="match status" value="1"/>
</dbReference>
<sequence length="387" mass="40810">MDSEKGAEGAQRNEAVGDAEPTRGAGTDADQARGPGAGTTGVAGGRPGAADTAHGTDGRASTLHGSDGRTGAAVEIESLVKRYGELIAVDGLSLRIGRGEVVGLLGPNGSGKTTTINCLLQLLSYDKGAIRVFGEPMSPTAYGLKRRIGVVPQEVAVFDELTVAENIDAFCALYVRDRGLRRRMVLEAVSFVGLEKFAAFKPKKLSGGLLRRLNIACGIAHRPDLIILDEPTVAVDPQSRSAILDGIKRLNQQGATVIYTSHYMEEVEQLCDRITIMDRGRQVASGTSDELKAMIGTGERIRVEVVAPLPLGEEALEALRRLARVCSVAYEAPTVLIECATGPHNLSDVMGALAAVGATCGRVVSEPPTLNEVFLEITGRALRDEAA</sequence>
<dbReference type="InterPro" id="IPR027417">
    <property type="entry name" value="P-loop_NTPase"/>
</dbReference>
<dbReference type="PANTHER" id="PTHR43582:SF2">
    <property type="entry name" value="LINEARMYCIN RESISTANCE ATP-BINDING PROTEIN LNRL"/>
    <property type="match status" value="1"/>
</dbReference>
<protein>
    <submittedName>
        <fullName evidence="5">ABC transporter, ATP-binding protein</fullName>
    </submittedName>
</protein>
<evidence type="ECO:0000313" key="6">
    <source>
        <dbReference type="Proteomes" id="UP000004578"/>
    </source>
</evidence>
<dbReference type="EMBL" id="AKFS01000231">
    <property type="protein sequence ID" value="EJF41353.1"/>
    <property type="molecule type" value="Genomic_DNA"/>
</dbReference>
<dbReference type="Gene3D" id="3.40.50.300">
    <property type="entry name" value="P-loop containing nucleotide triphosphate hydrolases"/>
    <property type="match status" value="1"/>
</dbReference>
<dbReference type="PROSITE" id="PS50893">
    <property type="entry name" value="ABC_TRANSPORTER_2"/>
    <property type="match status" value="1"/>
</dbReference>
<evidence type="ECO:0000256" key="2">
    <source>
        <dbReference type="ARBA" id="ARBA00022840"/>
    </source>
</evidence>
<dbReference type="CDD" id="cd03230">
    <property type="entry name" value="ABC_DR_subfamily_A"/>
    <property type="match status" value="1"/>
</dbReference>
<dbReference type="SMART" id="SM00382">
    <property type="entry name" value="AAA"/>
    <property type="match status" value="1"/>
</dbReference>
<dbReference type="Pfam" id="PF00005">
    <property type="entry name" value="ABC_tran"/>
    <property type="match status" value="1"/>
</dbReference>
<accession>J1H7S4</accession>
<evidence type="ECO:0000313" key="5">
    <source>
        <dbReference type="EMBL" id="EJF41353.1"/>
    </source>
</evidence>
<name>J1H7S4_9ACTO</name>
<dbReference type="GO" id="GO:0005524">
    <property type="term" value="F:ATP binding"/>
    <property type="evidence" value="ECO:0007669"/>
    <property type="project" value="UniProtKB-KW"/>
</dbReference>
<proteinExistence type="predicted"/>
<dbReference type="SUPFAM" id="SSF52540">
    <property type="entry name" value="P-loop containing nucleoside triphosphate hydrolases"/>
    <property type="match status" value="1"/>
</dbReference>
<dbReference type="Proteomes" id="UP000004578">
    <property type="component" value="Unassembled WGS sequence"/>
</dbReference>
<dbReference type="AlphaFoldDB" id="J1H7S4"/>
<keyword evidence="6" id="KW-1185">Reference proteome</keyword>
<organism evidence="5 6">
    <name type="scientific">Schaalia georgiae F0490</name>
    <dbReference type="NCBI Taxonomy" id="1125717"/>
    <lineage>
        <taxon>Bacteria</taxon>
        <taxon>Bacillati</taxon>
        <taxon>Actinomycetota</taxon>
        <taxon>Actinomycetes</taxon>
        <taxon>Actinomycetales</taxon>
        <taxon>Actinomycetaceae</taxon>
        <taxon>Schaalia</taxon>
    </lineage>
</organism>
<comment type="caution">
    <text evidence="5">The sequence shown here is derived from an EMBL/GenBank/DDBJ whole genome shotgun (WGS) entry which is preliminary data.</text>
</comment>
<dbReference type="RefSeq" id="WP_005871270.1">
    <property type="nucleotide sequence ID" value="NZ_AKFS01000231.1"/>
</dbReference>
<feature type="domain" description="ABC transporter" evidence="4">
    <location>
        <begin position="74"/>
        <end position="304"/>
    </location>
</feature>
<dbReference type="InterPro" id="IPR003439">
    <property type="entry name" value="ABC_transporter-like_ATP-bd"/>
</dbReference>
<feature type="compositionally biased region" description="Gly residues" evidence="3">
    <location>
        <begin position="35"/>
        <end position="47"/>
    </location>
</feature>
<evidence type="ECO:0000259" key="4">
    <source>
        <dbReference type="PROSITE" id="PS50893"/>
    </source>
</evidence>
<evidence type="ECO:0000256" key="1">
    <source>
        <dbReference type="ARBA" id="ARBA00022741"/>
    </source>
</evidence>